<dbReference type="EMBL" id="CP003059">
    <property type="protein sequence ID" value="AEP36856.1"/>
    <property type="molecule type" value="Genomic_DNA"/>
</dbReference>
<dbReference type="Gene3D" id="3.30.1330.40">
    <property type="entry name" value="RutC-like"/>
    <property type="match status" value="1"/>
</dbReference>
<proteinExistence type="inferred from homology"/>
<dbReference type="InterPro" id="IPR006175">
    <property type="entry name" value="YjgF/YER057c/UK114"/>
</dbReference>
<dbReference type="InterPro" id="IPR035959">
    <property type="entry name" value="RutC-like_sf"/>
</dbReference>
<dbReference type="eggNOG" id="COG0251">
    <property type="taxonomic scope" value="Bacteria"/>
</dbReference>
<dbReference type="FunFam" id="3.30.1330.40:FF:000001">
    <property type="entry name" value="L-PSP family endoribonuclease"/>
    <property type="match status" value="1"/>
</dbReference>
<dbReference type="AlphaFoldDB" id="G4Q9T7"/>
<dbReference type="NCBIfam" id="TIGR00004">
    <property type="entry name" value="Rid family detoxifying hydrolase"/>
    <property type="match status" value="1"/>
</dbReference>
<dbReference type="Pfam" id="PF01042">
    <property type="entry name" value="Ribonuc_L-PSP"/>
    <property type="match status" value="1"/>
</dbReference>
<dbReference type="PROSITE" id="PS01094">
    <property type="entry name" value="UPF0076"/>
    <property type="match status" value="1"/>
</dbReference>
<gene>
    <name evidence="2" type="ordered locus">TASI_1102</name>
</gene>
<dbReference type="InterPro" id="IPR006056">
    <property type="entry name" value="RidA"/>
</dbReference>
<name>G4Q9T7_TAYAM</name>
<dbReference type="HOGENOM" id="CLU_100715_7_1_4"/>
<comment type="similarity">
    <text evidence="1">Belongs to the RutC family.</text>
</comment>
<dbReference type="GO" id="GO:0005829">
    <property type="term" value="C:cytosol"/>
    <property type="evidence" value="ECO:0007669"/>
    <property type="project" value="TreeGrafter"/>
</dbReference>
<reference evidence="2 3" key="2">
    <citation type="journal article" date="2012" name="PLoS ONE">
        <title>Genomic characterization of the taylorella genus.</title>
        <authorList>
            <person name="Hebert L."/>
            <person name="Moumen B."/>
            <person name="Pons N."/>
            <person name="Duquesne F."/>
            <person name="Breuil M.F."/>
            <person name="Goux D."/>
            <person name="Batto J.M."/>
            <person name="Laugier C."/>
            <person name="Renault P."/>
            <person name="Petry S."/>
        </authorList>
    </citation>
    <scope>NUCLEOTIDE SEQUENCE [LARGE SCALE GENOMIC DNA]</scope>
    <source>
        <strain evidence="2 3">MCE3</strain>
    </source>
</reference>
<protein>
    <submittedName>
        <fullName evidence="2">Endoribonuclease L-PSP</fullName>
    </submittedName>
</protein>
<dbReference type="InterPro" id="IPR019897">
    <property type="entry name" value="RidA_CS"/>
</dbReference>
<keyword evidence="3" id="KW-1185">Reference proteome</keyword>
<dbReference type="SUPFAM" id="SSF55298">
    <property type="entry name" value="YjgF-like"/>
    <property type="match status" value="1"/>
</dbReference>
<reference key="1">
    <citation type="submission" date="2011-09" db="EMBL/GenBank/DDBJ databases">
        <title>Genomic characterization of the Taylorella genus.</title>
        <authorList>
            <person name="Hebert L."/>
            <person name="Moumen B."/>
            <person name="Pons N."/>
            <person name="Duquesne F."/>
            <person name="Breuil M.-F."/>
            <person name="Goux D."/>
            <person name="Batto J.-M."/>
            <person name="Renault P."/>
            <person name="Laugier C."/>
            <person name="Petry S."/>
        </authorList>
    </citation>
    <scope>NUCLEOTIDE SEQUENCE</scope>
    <source>
        <strain>MCE3</strain>
    </source>
</reference>
<dbReference type="Proteomes" id="UP000009284">
    <property type="component" value="Chromosome"/>
</dbReference>
<evidence type="ECO:0000256" key="1">
    <source>
        <dbReference type="ARBA" id="ARBA00010552"/>
    </source>
</evidence>
<dbReference type="CDD" id="cd00448">
    <property type="entry name" value="YjgF_YER057c_UK114_family"/>
    <property type="match status" value="1"/>
</dbReference>
<organism evidence="2 3">
    <name type="scientific">Taylorella asinigenitalis (strain MCE3)</name>
    <dbReference type="NCBI Taxonomy" id="1008459"/>
    <lineage>
        <taxon>Bacteria</taxon>
        <taxon>Pseudomonadati</taxon>
        <taxon>Pseudomonadota</taxon>
        <taxon>Betaproteobacteria</taxon>
        <taxon>Burkholderiales</taxon>
        <taxon>Alcaligenaceae</taxon>
        <taxon>Taylorella</taxon>
    </lineage>
</organism>
<sequence length="105" mass="11645">MNSGKTLYLSGQIGLDPKSNELVSVDTSEQAQQVFQNIKAVLQEAGCGFENVVKLTIFLTDLSKFSEVNEIMKTYFKEPFPARSTVEIKSLPKNAQIEIEAIAVF</sequence>
<dbReference type="KEGG" id="tas:TASI_1102"/>
<dbReference type="PANTHER" id="PTHR11803:SF39">
    <property type="entry name" value="2-IMINOBUTANOATE_2-IMINOPROPANOATE DEAMINASE"/>
    <property type="match status" value="1"/>
</dbReference>
<evidence type="ECO:0000313" key="3">
    <source>
        <dbReference type="Proteomes" id="UP000009284"/>
    </source>
</evidence>
<evidence type="ECO:0000313" key="2">
    <source>
        <dbReference type="EMBL" id="AEP36856.1"/>
    </source>
</evidence>
<accession>G4Q9T7</accession>
<dbReference type="GO" id="GO:0019239">
    <property type="term" value="F:deaminase activity"/>
    <property type="evidence" value="ECO:0007669"/>
    <property type="project" value="TreeGrafter"/>
</dbReference>
<dbReference type="STRING" id="1008459.TASI_1102"/>
<dbReference type="PANTHER" id="PTHR11803">
    <property type="entry name" value="2-IMINOBUTANOATE/2-IMINOPROPANOATE DEAMINASE RIDA"/>
    <property type="match status" value="1"/>
</dbReference>